<reference evidence="3 4" key="1">
    <citation type="journal article" date="2016" name="Nat. Commun.">
        <title>Thousands of microbial genomes shed light on interconnected biogeochemical processes in an aquifer system.</title>
        <authorList>
            <person name="Anantharaman K."/>
            <person name="Brown C.T."/>
            <person name="Hug L.A."/>
            <person name="Sharon I."/>
            <person name="Castelle C.J."/>
            <person name="Probst A.J."/>
            <person name="Thomas B.C."/>
            <person name="Singh A."/>
            <person name="Wilkins M.J."/>
            <person name="Karaoz U."/>
            <person name="Brodie E.L."/>
            <person name="Williams K.H."/>
            <person name="Hubbard S.S."/>
            <person name="Banfield J.F."/>
        </authorList>
    </citation>
    <scope>NUCLEOTIDE SEQUENCE [LARGE SCALE GENOMIC DNA]</scope>
</reference>
<dbReference type="Pfam" id="PF00932">
    <property type="entry name" value="LTD"/>
    <property type="match status" value="1"/>
</dbReference>
<organism evidence="3 4">
    <name type="scientific">Candidatus Roizmanbacteria bacterium RIFCSPHIGHO2_01_FULL_39_24</name>
    <dbReference type="NCBI Taxonomy" id="1802032"/>
    <lineage>
        <taxon>Bacteria</taxon>
        <taxon>Candidatus Roizmaniibacteriota</taxon>
    </lineage>
</organism>
<dbReference type="AlphaFoldDB" id="A0A1F7GIU6"/>
<sequence length="411" mass="45257">MRKTRRILFLFLIYFFIGIQSVFAVSVTIDPVISPISTEPFELTVTVTGAKTGTNYLRADIFKEETTDYFGETFTGSEWYNGEDGTHYFPINLITDTPAIATISARLSSIPANWSQSDHFIARVRRYTASGNYTGSEASASAIPITILIPTPTPTLVPTSTPPILSPSAPPYLPISSSPPPVSNIYITELLPFPDNSNEWIELYNNNEYEVVLNSWFIDDGEDSGSSPKIFSITIPGKSYRVVDLSTPIFNNNGDIVRLLDANVNEKDSFTYTTTSRGQSIGRNDILNHATCIQVPSKGSTNNSCLLSASSATSISDTGEVFGIDDKTAGEIETENTSSLSKPEYQAQTKQEFNNPGKKSLNDQLQEEELIQPQISNVFDISIKTGTTSTFFISLLNISFILCKMVLRPYD</sequence>
<dbReference type="Proteomes" id="UP000176850">
    <property type="component" value="Unassembled WGS sequence"/>
</dbReference>
<feature type="domain" description="LTD" evidence="2">
    <location>
        <begin position="180"/>
        <end position="273"/>
    </location>
</feature>
<comment type="caution">
    <text evidence="3">The sequence shown here is derived from an EMBL/GenBank/DDBJ whole genome shotgun (WGS) entry which is preliminary data.</text>
</comment>
<feature type="region of interest" description="Disordered" evidence="1">
    <location>
        <begin position="334"/>
        <end position="360"/>
    </location>
</feature>
<accession>A0A1F7GIU6</accession>
<gene>
    <name evidence="3" type="ORF">A2799_03840</name>
</gene>
<proteinExistence type="predicted"/>
<name>A0A1F7GIU6_9BACT</name>
<dbReference type="InterPro" id="IPR001322">
    <property type="entry name" value="Lamin_tail_dom"/>
</dbReference>
<feature type="compositionally biased region" description="Polar residues" evidence="1">
    <location>
        <begin position="335"/>
        <end position="354"/>
    </location>
</feature>
<evidence type="ECO:0000313" key="4">
    <source>
        <dbReference type="Proteomes" id="UP000176850"/>
    </source>
</evidence>
<protein>
    <recommendedName>
        <fullName evidence="2">LTD domain-containing protein</fullName>
    </recommendedName>
</protein>
<evidence type="ECO:0000256" key="1">
    <source>
        <dbReference type="SAM" id="MobiDB-lite"/>
    </source>
</evidence>
<evidence type="ECO:0000313" key="3">
    <source>
        <dbReference type="EMBL" id="OGK18940.1"/>
    </source>
</evidence>
<dbReference type="InterPro" id="IPR036415">
    <property type="entry name" value="Lamin_tail_dom_sf"/>
</dbReference>
<dbReference type="SUPFAM" id="SSF74853">
    <property type="entry name" value="Lamin A/C globular tail domain"/>
    <property type="match status" value="1"/>
</dbReference>
<dbReference type="EMBL" id="MFZH01000021">
    <property type="protein sequence ID" value="OGK18940.1"/>
    <property type="molecule type" value="Genomic_DNA"/>
</dbReference>
<evidence type="ECO:0000259" key="2">
    <source>
        <dbReference type="Pfam" id="PF00932"/>
    </source>
</evidence>